<dbReference type="Gene3D" id="3.90.180.10">
    <property type="entry name" value="Medium-chain alcohol dehydrogenases, catalytic domain"/>
    <property type="match status" value="1"/>
</dbReference>
<dbReference type="AlphaFoldDB" id="A0A0D2AD60"/>
<dbReference type="HOGENOM" id="CLU_026673_29_1_1"/>
<protein>
    <recommendedName>
        <fullName evidence="2">Enoyl reductase (ER) domain-containing protein</fullName>
    </recommendedName>
</protein>
<dbReference type="SMART" id="SM00829">
    <property type="entry name" value="PKS_ER"/>
    <property type="match status" value="1"/>
</dbReference>
<dbReference type="GeneID" id="27350262"/>
<dbReference type="VEuPathDB" id="FungiDB:PV07_11068"/>
<dbReference type="CDD" id="cd05288">
    <property type="entry name" value="PGDH"/>
    <property type="match status" value="1"/>
</dbReference>
<dbReference type="Pfam" id="PF00107">
    <property type="entry name" value="ADH_zinc_N"/>
    <property type="match status" value="1"/>
</dbReference>
<gene>
    <name evidence="3" type="ORF">PV07_11068</name>
</gene>
<evidence type="ECO:0000259" key="2">
    <source>
        <dbReference type="SMART" id="SM00829"/>
    </source>
</evidence>
<dbReference type="OrthoDB" id="809632at2759"/>
<dbReference type="InterPro" id="IPR045010">
    <property type="entry name" value="MDR_fam"/>
</dbReference>
<dbReference type="Gene3D" id="3.40.50.720">
    <property type="entry name" value="NAD(P)-binding Rossmann-like Domain"/>
    <property type="match status" value="1"/>
</dbReference>
<dbReference type="InterPro" id="IPR020843">
    <property type="entry name" value="ER"/>
</dbReference>
<evidence type="ECO:0000256" key="1">
    <source>
        <dbReference type="ARBA" id="ARBA00023002"/>
    </source>
</evidence>
<dbReference type="PANTHER" id="PTHR43205">
    <property type="entry name" value="PROSTAGLANDIN REDUCTASE"/>
    <property type="match status" value="1"/>
</dbReference>
<dbReference type="SUPFAM" id="SSF50129">
    <property type="entry name" value="GroES-like"/>
    <property type="match status" value="1"/>
</dbReference>
<keyword evidence="4" id="KW-1185">Reference proteome</keyword>
<dbReference type="RefSeq" id="XP_016243023.1">
    <property type="nucleotide sequence ID" value="XM_016398461.1"/>
</dbReference>
<dbReference type="Pfam" id="PF16884">
    <property type="entry name" value="ADH_N_2"/>
    <property type="match status" value="1"/>
</dbReference>
<proteinExistence type="predicted"/>
<sequence>MSMARNSTFIFKQAPRPGWPLTEENLAVETRTFDLGAAPPLGGFTIAHLFFSLDPGLRLRMVSSDDHCYMTPFEEGQTIPETSIARVLKSDCPIFRPGDLVIGFGEMEEYSAIRASAVTTFQHIQNPYLLPLTAFLGPLGIPGLTAYSSLFAIGKPVAGETIYVSAAAGGVGQVVGQLAKVEGLKVIGSVGSDEKLDIIKRTLHFDDGFNYKEEDPTAALKRLAPEGIDIFYDNVGGEALDAALLDMKCNGRIVSCGCASQYTRNPTTQYRLANLLEIPARRLTMQGFIVFDQPMLNWSLTHETRVGRLLAMGQMVSQEDIVVGMDKAVEAFLGVLSGRNVGKAILQVSEVSRTP</sequence>
<dbReference type="InterPro" id="IPR013149">
    <property type="entry name" value="ADH-like_C"/>
</dbReference>
<dbReference type="Proteomes" id="UP000054466">
    <property type="component" value="Unassembled WGS sequence"/>
</dbReference>
<accession>A0A0D2AD60</accession>
<organism evidence="3 4">
    <name type="scientific">Cladophialophora immunda</name>
    <dbReference type="NCBI Taxonomy" id="569365"/>
    <lineage>
        <taxon>Eukaryota</taxon>
        <taxon>Fungi</taxon>
        <taxon>Dikarya</taxon>
        <taxon>Ascomycota</taxon>
        <taxon>Pezizomycotina</taxon>
        <taxon>Eurotiomycetes</taxon>
        <taxon>Chaetothyriomycetidae</taxon>
        <taxon>Chaetothyriales</taxon>
        <taxon>Herpotrichiellaceae</taxon>
        <taxon>Cladophialophora</taxon>
    </lineage>
</organism>
<dbReference type="GO" id="GO:0016628">
    <property type="term" value="F:oxidoreductase activity, acting on the CH-CH group of donors, NAD or NADP as acceptor"/>
    <property type="evidence" value="ECO:0007669"/>
    <property type="project" value="InterPro"/>
</dbReference>
<evidence type="ECO:0000313" key="3">
    <source>
        <dbReference type="EMBL" id="KIW22807.1"/>
    </source>
</evidence>
<dbReference type="EMBL" id="KN847046">
    <property type="protein sequence ID" value="KIW22807.1"/>
    <property type="molecule type" value="Genomic_DNA"/>
</dbReference>
<evidence type="ECO:0000313" key="4">
    <source>
        <dbReference type="Proteomes" id="UP000054466"/>
    </source>
</evidence>
<dbReference type="FunFam" id="3.40.50.720:FF:000121">
    <property type="entry name" value="Prostaglandin reductase 2"/>
    <property type="match status" value="1"/>
</dbReference>
<dbReference type="InterPro" id="IPR036291">
    <property type="entry name" value="NAD(P)-bd_dom_sf"/>
</dbReference>
<keyword evidence="1" id="KW-0560">Oxidoreductase</keyword>
<name>A0A0D2AD60_9EURO</name>
<dbReference type="PANTHER" id="PTHR43205:SF7">
    <property type="entry name" value="PROSTAGLANDIN REDUCTASE 1"/>
    <property type="match status" value="1"/>
</dbReference>
<dbReference type="SUPFAM" id="SSF51735">
    <property type="entry name" value="NAD(P)-binding Rossmann-fold domains"/>
    <property type="match status" value="1"/>
</dbReference>
<feature type="domain" description="Enoyl reductase (ER)" evidence="2">
    <location>
        <begin position="56"/>
        <end position="346"/>
    </location>
</feature>
<reference evidence="3 4" key="1">
    <citation type="submission" date="2015-01" db="EMBL/GenBank/DDBJ databases">
        <title>The Genome Sequence of Cladophialophora immunda CBS83496.</title>
        <authorList>
            <consortium name="The Broad Institute Genomics Platform"/>
            <person name="Cuomo C."/>
            <person name="de Hoog S."/>
            <person name="Gorbushina A."/>
            <person name="Stielow B."/>
            <person name="Teixiera M."/>
            <person name="Abouelleil A."/>
            <person name="Chapman S.B."/>
            <person name="Priest M."/>
            <person name="Young S.K."/>
            <person name="Wortman J."/>
            <person name="Nusbaum C."/>
            <person name="Birren B."/>
        </authorList>
    </citation>
    <scope>NUCLEOTIDE SEQUENCE [LARGE SCALE GENOMIC DNA]</scope>
    <source>
        <strain evidence="3 4">CBS 83496</strain>
    </source>
</reference>
<dbReference type="InterPro" id="IPR041694">
    <property type="entry name" value="ADH_N_2"/>
</dbReference>
<dbReference type="InterPro" id="IPR011032">
    <property type="entry name" value="GroES-like_sf"/>
</dbReference>